<keyword evidence="3 8" id="KW-0418">Kinase</keyword>
<dbReference type="AlphaFoldDB" id="A0A0C2CVK5"/>
<dbReference type="SMART" id="SM00028">
    <property type="entry name" value="TPR"/>
    <property type="match status" value="3"/>
</dbReference>
<feature type="compositionally biased region" description="Low complexity" evidence="6">
    <location>
        <begin position="38"/>
        <end position="54"/>
    </location>
</feature>
<reference evidence="8 9" key="1">
    <citation type="submission" date="2014-12" db="EMBL/GenBank/DDBJ databases">
        <title>Genome assembly of Enhygromyxa salina DSM 15201.</title>
        <authorList>
            <person name="Sharma G."/>
            <person name="Subramanian S."/>
        </authorList>
    </citation>
    <scope>NUCLEOTIDE SEQUENCE [LARGE SCALE GENOMIC DNA]</scope>
    <source>
        <strain evidence="8 9">DSM 15201</strain>
    </source>
</reference>
<keyword evidence="1" id="KW-0808">Transferase</keyword>
<dbReference type="Gene3D" id="1.10.510.10">
    <property type="entry name" value="Transferase(Phosphotransferase) domain 1"/>
    <property type="match status" value="1"/>
</dbReference>
<evidence type="ECO:0000256" key="3">
    <source>
        <dbReference type="ARBA" id="ARBA00022777"/>
    </source>
</evidence>
<dbReference type="PROSITE" id="PS00107">
    <property type="entry name" value="PROTEIN_KINASE_ATP"/>
    <property type="match status" value="1"/>
</dbReference>
<keyword evidence="8" id="KW-0723">Serine/threonine-protein kinase</keyword>
<comment type="caution">
    <text evidence="8">The sequence shown here is derived from an EMBL/GenBank/DDBJ whole genome shotgun (WGS) entry which is preliminary data.</text>
</comment>
<feature type="domain" description="Protein kinase" evidence="7">
    <location>
        <begin position="94"/>
        <end position="439"/>
    </location>
</feature>
<feature type="region of interest" description="Disordered" evidence="6">
    <location>
        <begin position="283"/>
        <end position="312"/>
    </location>
</feature>
<dbReference type="Proteomes" id="UP000031599">
    <property type="component" value="Unassembled WGS sequence"/>
</dbReference>
<dbReference type="Gene3D" id="1.25.40.10">
    <property type="entry name" value="Tetratricopeptide repeat domain"/>
    <property type="match status" value="2"/>
</dbReference>
<feature type="binding site" evidence="5">
    <location>
        <position position="123"/>
    </location>
    <ligand>
        <name>ATP</name>
        <dbReference type="ChEBI" id="CHEBI:30616"/>
    </ligand>
</feature>
<proteinExistence type="predicted"/>
<feature type="region of interest" description="Disordered" evidence="6">
    <location>
        <begin position="1"/>
        <end position="85"/>
    </location>
</feature>
<dbReference type="EMBL" id="JMCC02000090">
    <property type="protein sequence ID" value="KIG13655.1"/>
    <property type="molecule type" value="Genomic_DNA"/>
</dbReference>
<dbReference type="SUPFAM" id="SSF48452">
    <property type="entry name" value="TPR-like"/>
    <property type="match status" value="1"/>
</dbReference>
<dbReference type="PROSITE" id="PS50011">
    <property type="entry name" value="PROTEIN_KINASE_DOM"/>
    <property type="match status" value="1"/>
</dbReference>
<dbReference type="CDD" id="cd14014">
    <property type="entry name" value="STKc_PknB_like"/>
    <property type="match status" value="1"/>
</dbReference>
<evidence type="ECO:0000256" key="2">
    <source>
        <dbReference type="ARBA" id="ARBA00022741"/>
    </source>
</evidence>
<dbReference type="Gene3D" id="3.30.200.20">
    <property type="entry name" value="Phosphorylase Kinase, domain 1"/>
    <property type="match status" value="1"/>
</dbReference>
<dbReference type="InterPro" id="IPR019734">
    <property type="entry name" value="TPR_rpt"/>
</dbReference>
<dbReference type="Pfam" id="PF13374">
    <property type="entry name" value="TPR_10"/>
    <property type="match status" value="2"/>
</dbReference>
<dbReference type="InterPro" id="IPR008271">
    <property type="entry name" value="Ser/Thr_kinase_AS"/>
</dbReference>
<evidence type="ECO:0000256" key="5">
    <source>
        <dbReference type="PROSITE-ProRule" id="PRU10141"/>
    </source>
</evidence>
<name>A0A0C2CVK5_9BACT</name>
<dbReference type="InterPro" id="IPR011990">
    <property type="entry name" value="TPR-like_helical_dom_sf"/>
</dbReference>
<protein>
    <submittedName>
        <fullName evidence="8">Serine/threonine protein kinase</fullName>
    </submittedName>
</protein>
<evidence type="ECO:0000313" key="8">
    <source>
        <dbReference type="EMBL" id="KIG13655.1"/>
    </source>
</evidence>
<dbReference type="InterPro" id="IPR011009">
    <property type="entry name" value="Kinase-like_dom_sf"/>
</dbReference>
<dbReference type="PANTHER" id="PTHR43289">
    <property type="entry name" value="MITOGEN-ACTIVATED PROTEIN KINASE KINASE KINASE 20-RELATED"/>
    <property type="match status" value="1"/>
</dbReference>
<keyword evidence="4 5" id="KW-0067">ATP-binding</keyword>
<evidence type="ECO:0000256" key="6">
    <source>
        <dbReference type="SAM" id="MobiDB-lite"/>
    </source>
</evidence>
<dbReference type="InterPro" id="IPR017441">
    <property type="entry name" value="Protein_kinase_ATP_BS"/>
</dbReference>
<dbReference type="PROSITE" id="PS00108">
    <property type="entry name" value="PROTEIN_KINASE_ST"/>
    <property type="match status" value="1"/>
</dbReference>
<evidence type="ECO:0000313" key="9">
    <source>
        <dbReference type="Proteomes" id="UP000031599"/>
    </source>
</evidence>
<gene>
    <name evidence="8" type="ORF">DB30_07863</name>
</gene>
<evidence type="ECO:0000256" key="1">
    <source>
        <dbReference type="ARBA" id="ARBA00022679"/>
    </source>
</evidence>
<sequence length="964" mass="103813">MLAAVKPADTPPSQDSTLVGDLPEAPSSLPRLNQSKNASASGRAALARAESSSAQDPEHATRVEFGDDQQPTHRARRSGATQRPLARGDEVGRYVILERVGAGGMGVVYAAWDPNLDRKVALKLLHGDRQDHSQRLQREAQALARLTHPNVISVHDAGSLAGLDDRVFVAMEFIEGQTLRGWARIERDGAKRSHPAPARVWSQTLEVLLAAGRGLAAAHDHDLIHRDFKPDNVMIGDDGRVCVMDFGLARAARGGDSLGASTDGQLQPASASASALRAVIHEQRSPAPATPAVSDPPNPAASPEHASRVPPQTLLEDRSVLESELTMAGSLLGTPAYMAPEQLRGDVTDARADQFSYCVTAWQCLYGVRPFSGDSPLALLFAISNAKLVEPPSTRAVPTRIRRALERGLAAKPELRWPSMHALLRALADDPISRRRPWVLGLGSLALAVAAAGAAIMLQPPVPVPPPPPCEHAGTQLQELWSDARALELDKVFARSELVYATETWKRARAQLDAWSADWIAARVDACEATELRHEQSAELLDLRMACLDQRLVRLGALIDVLDHADDAVIEKTIEAVEALPSLDVCADQTWLTAALRPPDDPTVAAAVDRVREDVAQIEAMVDGGKSHDALPLAEQTLARAQELGWQPTLAEAGLALGRVRQERGEFVDARAALEAAFYTARRGSQDEVSVLAASLLVYTFAAGLGELDAARGWAQHALAEADRVGRKDLLAEVHTAIGIAHYFAAEIPDAAASLERALELHDGDEASTSLATAHINYGTILIRVGHEHEDRALAELELGLQMLEHQVGPQHPSLALSLSNYATVHGALDHFGEAIDLLERALVINEAALGPDHPMTALLELNLGKNLVNLAALPKTEARRRTALLERGRGLAKRSLATHLQVFGPQHTMVAQSKRLLARALLELGRPVEAIPHLDAAIEIWTASFGAEHAEVIETRALRERCN</sequence>
<organism evidence="8 9">
    <name type="scientific">Enhygromyxa salina</name>
    <dbReference type="NCBI Taxonomy" id="215803"/>
    <lineage>
        <taxon>Bacteria</taxon>
        <taxon>Pseudomonadati</taxon>
        <taxon>Myxococcota</taxon>
        <taxon>Polyangia</taxon>
        <taxon>Nannocystales</taxon>
        <taxon>Nannocystaceae</taxon>
        <taxon>Enhygromyxa</taxon>
    </lineage>
</organism>
<accession>A0A0C2CVK5</accession>
<evidence type="ECO:0000259" key="7">
    <source>
        <dbReference type="PROSITE" id="PS50011"/>
    </source>
</evidence>
<evidence type="ECO:0000256" key="4">
    <source>
        <dbReference type="ARBA" id="ARBA00022840"/>
    </source>
</evidence>
<dbReference type="GO" id="GO:0005524">
    <property type="term" value="F:ATP binding"/>
    <property type="evidence" value="ECO:0007669"/>
    <property type="project" value="UniProtKB-UniRule"/>
</dbReference>
<feature type="compositionally biased region" description="Basic and acidic residues" evidence="6">
    <location>
        <begin position="56"/>
        <end position="65"/>
    </location>
</feature>
<dbReference type="SUPFAM" id="SSF56112">
    <property type="entry name" value="Protein kinase-like (PK-like)"/>
    <property type="match status" value="1"/>
</dbReference>
<dbReference type="Pfam" id="PF00069">
    <property type="entry name" value="Pkinase"/>
    <property type="match status" value="1"/>
</dbReference>
<dbReference type="InterPro" id="IPR000719">
    <property type="entry name" value="Prot_kinase_dom"/>
</dbReference>
<keyword evidence="2 5" id="KW-0547">Nucleotide-binding</keyword>
<dbReference type="GO" id="GO:0004674">
    <property type="term" value="F:protein serine/threonine kinase activity"/>
    <property type="evidence" value="ECO:0007669"/>
    <property type="project" value="UniProtKB-KW"/>
</dbReference>
<dbReference type="PANTHER" id="PTHR43289:SF34">
    <property type="entry name" value="SERINE_THREONINE-PROTEIN KINASE YBDM-RELATED"/>
    <property type="match status" value="1"/>
</dbReference>